<keyword evidence="6" id="KW-0443">Lipid metabolism</keyword>
<organism evidence="13 14">
    <name type="scientific">Dictyocaulus viviparus</name>
    <name type="common">Bovine lungworm</name>
    <dbReference type="NCBI Taxonomy" id="29172"/>
    <lineage>
        <taxon>Eukaryota</taxon>
        <taxon>Metazoa</taxon>
        <taxon>Ecdysozoa</taxon>
        <taxon>Nematoda</taxon>
        <taxon>Chromadorea</taxon>
        <taxon>Rhabditida</taxon>
        <taxon>Rhabditina</taxon>
        <taxon>Rhabditomorpha</taxon>
        <taxon>Strongyloidea</taxon>
        <taxon>Metastrongylidae</taxon>
        <taxon>Dictyocaulus</taxon>
    </lineage>
</organism>
<dbReference type="InterPro" id="IPR014748">
    <property type="entry name" value="Enoyl-CoA_hydra_C"/>
</dbReference>
<dbReference type="EMBL" id="KN716567">
    <property type="protein sequence ID" value="KJH43360.1"/>
    <property type="molecule type" value="Genomic_DNA"/>
</dbReference>
<comment type="function">
    <text evidence="11">Isomerization of 3-trans,5-cis-dienoyl-CoA to 2-trans,4-trans-dienoyl-CoA.</text>
</comment>
<evidence type="ECO:0000256" key="2">
    <source>
        <dbReference type="ARBA" id="ARBA00005005"/>
    </source>
</evidence>
<reference evidence="13 14" key="1">
    <citation type="submission" date="2013-11" db="EMBL/GenBank/DDBJ databases">
        <title>Draft genome of the bovine lungworm Dictyocaulus viviparus.</title>
        <authorList>
            <person name="Mitreva M."/>
        </authorList>
    </citation>
    <scope>NUCLEOTIDE SEQUENCE [LARGE SCALE GENOMIC DNA]</scope>
    <source>
        <strain evidence="13 14">HannoverDv2000</strain>
    </source>
</reference>
<dbReference type="InterPro" id="IPR001753">
    <property type="entry name" value="Enoyl-CoA_hydra/iso"/>
</dbReference>
<evidence type="ECO:0000256" key="8">
    <source>
        <dbReference type="ARBA" id="ARBA00023235"/>
    </source>
</evidence>
<keyword evidence="8 13" id="KW-0413">Isomerase</keyword>
<comment type="pathway">
    <text evidence="2">Lipid metabolism; fatty acid beta-oxidation.</text>
</comment>
<evidence type="ECO:0000256" key="11">
    <source>
        <dbReference type="ARBA" id="ARBA00055786"/>
    </source>
</evidence>
<evidence type="ECO:0000256" key="3">
    <source>
        <dbReference type="ARBA" id="ARBA00005254"/>
    </source>
</evidence>
<dbReference type="InterPro" id="IPR045002">
    <property type="entry name" value="Ech1-like"/>
</dbReference>
<gene>
    <name evidence="13" type="ORF">DICVIV_10628</name>
</gene>
<sequence>MFKLLTNRLRYGCLALRHSGTLIKQKAGLEVYEASTHVYHIKLNRPHCRNTFTLELWKNMELIFGELSDDPNCRSIVISGIGKSFCAGIDLQQGMRDLTEVLMNDKVDIGRKGRALRNIITICQDGFSAIEKCPKPVIAAIHSHCLGAGIDLVTACDIRYASSDSIFSIKEVDIGMAADVGTLNRIQKIVGNDSWSRELAFTARDVGAEEALKFGLISRIFDTQESVVQGALALAERIAKKSPVGVQGSKVVLNYARDHTVEDSLNFVKTWNMSQLQSMDLRNSAMAVLNKQKLEYENL</sequence>
<dbReference type="PANTHER" id="PTHR43149">
    <property type="entry name" value="ENOYL-COA HYDRATASE"/>
    <property type="match status" value="1"/>
</dbReference>
<keyword evidence="14" id="KW-1185">Reference proteome</keyword>
<dbReference type="Proteomes" id="UP000053766">
    <property type="component" value="Unassembled WGS sequence"/>
</dbReference>
<evidence type="ECO:0000256" key="6">
    <source>
        <dbReference type="ARBA" id="ARBA00023098"/>
    </source>
</evidence>
<evidence type="ECO:0000256" key="12">
    <source>
        <dbReference type="ARBA" id="ARBA00071021"/>
    </source>
</evidence>
<comment type="catalytic activity">
    <reaction evidence="10">
        <text>(3E,5Z,8Z,11Z,14Z)-eicosapentaenoyl-CoA = (2E,4E,8Z,11Z,14Z)-eicosapentaenoyl-CoA</text>
        <dbReference type="Rhea" id="RHEA:45224"/>
        <dbReference type="ChEBI" id="CHEBI:85090"/>
        <dbReference type="ChEBI" id="CHEBI:85091"/>
    </reaction>
</comment>
<dbReference type="AlphaFoldDB" id="A0A0D8XFE9"/>
<dbReference type="OrthoDB" id="14970at2759"/>
<dbReference type="PANTHER" id="PTHR43149:SF2">
    <property type="entry name" value="DELTA(3,5)-DELTA(2,4)-DIENOYL-COA ISOMERASE, MITOCHONDRIAL"/>
    <property type="match status" value="1"/>
</dbReference>
<dbReference type="InterPro" id="IPR029045">
    <property type="entry name" value="ClpP/crotonase-like_dom_sf"/>
</dbReference>
<reference evidence="14" key="2">
    <citation type="journal article" date="2016" name="Sci. Rep.">
        <title>Dictyocaulus viviparus genome, variome and transcriptome elucidate lungworm biology and support future intervention.</title>
        <authorList>
            <person name="McNulty S.N."/>
            <person name="Strube C."/>
            <person name="Rosa B.A."/>
            <person name="Martin J.C."/>
            <person name="Tyagi R."/>
            <person name="Choi Y.J."/>
            <person name="Wang Q."/>
            <person name="Hallsworth Pepin K."/>
            <person name="Zhang X."/>
            <person name="Ozersky P."/>
            <person name="Wilson R.K."/>
            <person name="Sternberg P.W."/>
            <person name="Gasser R.B."/>
            <person name="Mitreva M."/>
        </authorList>
    </citation>
    <scope>NUCLEOTIDE SEQUENCE [LARGE SCALE GENOMIC DNA]</scope>
    <source>
        <strain evidence="14">HannoverDv2000</strain>
    </source>
</reference>
<comment type="catalytic activity">
    <reaction evidence="9">
        <text>(3E,5Z)-octadienoyl-CoA = (2E,4E)-octadienoyl-CoA</text>
        <dbReference type="Rhea" id="RHEA:45244"/>
        <dbReference type="ChEBI" id="CHEBI:62243"/>
        <dbReference type="ChEBI" id="CHEBI:85108"/>
    </reaction>
</comment>
<dbReference type="UniPathway" id="UPA00659"/>
<proteinExistence type="inferred from homology"/>
<evidence type="ECO:0000256" key="7">
    <source>
        <dbReference type="ARBA" id="ARBA00023140"/>
    </source>
</evidence>
<comment type="similarity">
    <text evidence="3">Belongs to the enoyl-CoA hydratase/isomerase family.</text>
</comment>
<dbReference type="Gene3D" id="1.10.12.10">
    <property type="entry name" value="Lyase 2-enoyl-coa Hydratase, Chain A, domain 2"/>
    <property type="match status" value="1"/>
</dbReference>
<evidence type="ECO:0000256" key="4">
    <source>
        <dbReference type="ARBA" id="ARBA00022832"/>
    </source>
</evidence>
<dbReference type="Pfam" id="PF00378">
    <property type="entry name" value="ECH_1"/>
    <property type="match status" value="1"/>
</dbReference>
<keyword evidence="4" id="KW-0276">Fatty acid metabolism</keyword>
<dbReference type="STRING" id="29172.A0A0D8XFE9"/>
<evidence type="ECO:0000256" key="10">
    <source>
        <dbReference type="ARBA" id="ARBA00052809"/>
    </source>
</evidence>
<evidence type="ECO:0000313" key="13">
    <source>
        <dbReference type="EMBL" id="KJH43360.1"/>
    </source>
</evidence>
<accession>A0A0D8XFE9</accession>
<protein>
    <recommendedName>
        <fullName evidence="12">Delta(3,5)-Delta(2,4)-dienoyl-CoA isomerase, mitochondrial</fullName>
    </recommendedName>
</protein>
<dbReference type="SUPFAM" id="SSF52096">
    <property type="entry name" value="ClpP/crotonase"/>
    <property type="match status" value="1"/>
</dbReference>
<dbReference type="GO" id="GO:0051750">
    <property type="term" value="F:delta(3,5)-delta(2,4)-dienoyl-CoA isomerase activity"/>
    <property type="evidence" value="ECO:0007669"/>
    <property type="project" value="TreeGrafter"/>
</dbReference>
<dbReference type="FunFam" id="1.10.12.10:FF:000004">
    <property type="entry name" value="Delta3,5-delta2,4-dienoyl-CoA isomerase"/>
    <property type="match status" value="1"/>
</dbReference>
<dbReference type="GO" id="GO:0005739">
    <property type="term" value="C:mitochondrion"/>
    <property type="evidence" value="ECO:0007669"/>
    <property type="project" value="TreeGrafter"/>
</dbReference>
<evidence type="ECO:0000256" key="9">
    <source>
        <dbReference type="ARBA" id="ARBA00051408"/>
    </source>
</evidence>
<evidence type="ECO:0000256" key="1">
    <source>
        <dbReference type="ARBA" id="ARBA00004275"/>
    </source>
</evidence>
<dbReference type="Gene3D" id="3.90.226.10">
    <property type="entry name" value="2-enoyl-CoA Hydratase, Chain A, domain 1"/>
    <property type="match status" value="1"/>
</dbReference>
<name>A0A0D8XFE9_DICVI</name>
<dbReference type="CDD" id="cd06558">
    <property type="entry name" value="crotonase-like"/>
    <property type="match status" value="1"/>
</dbReference>
<comment type="subcellular location">
    <subcellularLocation>
        <location evidence="1">Peroxisome</location>
    </subcellularLocation>
</comment>
<dbReference type="FunFam" id="3.90.226.10:FF:000024">
    <property type="entry name" value="Delta3,5-delta2,4-dienoyl-CoA isomerase"/>
    <property type="match status" value="1"/>
</dbReference>
<evidence type="ECO:0000313" key="14">
    <source>
        <dbReference type="Proteomes" id="UP000053766"/>
    </source>
</evidence>
<evidence type="ECO:0000256" key="5">
    <source>
        <dbReference type="ARBA" id="ARBA00022990"/>
    </source>
</evidence>
<keyword evidence="7" id="KW-0576">Peroxisome</keyword>
<keyword evidence="5" id="KW-0007">Acetylation</keyword>
<dbReference type="GO" id="GO:0006635">
    <property type="term" value="P:fatty acid beta-oxidation"/>
    <property type="evidence" value="ECO:0007669"/>
    <property type="project" value="UniProtKB-UniPathway"/>
</dbReference>
<dbReference type="GO" id="GO:0005777">
    <property type="term" value="C:peroxisome"/>
    <property type="evidence" value="ECO:0007669"/>
    <property type="project" value="UniProtKB-SubCell"/>
</dbReference>